<dbReference type="RefSeq" id="WP_071075702.1">
    <property type="nucleotide sequence ID" value="NZ_LFKP01000003.1"/>
</dbReference>
<accession>A0A1S1UDM3</accession>
<name>A0A1S1UDM3_9BURK</name>
<gene>
    <name evidence="2" type="ORF">AKG95_04680</name>
</gene>
<protein>
    <submittedName>
        <fullName evidence="2">Uncharacterized protein</fullName>
    </submittedName>
</protein>
<feature type="chain" id="PRO_5010287593" evidence="1">
    <location>
        <begin position="22"/>
        <end position="168"/>
    </location>
</feature>
<dbReference type="Pfam" id="PF20420">
    <property type="entry name" value="DUF6702"/>
    <property type="match status" value="1"/>
</dbReference>
<evidence type="ECO:0000313" key="3">
    <source>
        <dbReference type="Proteomes" id="UP000179840"/>
    </source>
</evidence>
<sequence length="168" mass="19029">MKRWRTLAATLLACASMAAGAHNFHMGIADISYNAASGSTEVVHTYTGHDVEALLTNLYQRQFDLGQEDSEAALRRYVEKQFYLVAPDGKRLRLNWVGMKVKADNVVIFQEIEHTRLAPATRIHNQLLIDFLPSQRNTLNVQDSGSIQTLMFDRQNTELPIRQAPLYP</sequence>
<dbReference type="EMBL" id="LFKP01000003">
    <property type="protein sequence ID" value="OHV98522.1"/>
    <property type="molecule type" value="Genomic_DNA"/>
</dbReference>
<organism evidence="2 3">
    <name type="scientific">Janthinobacterium lividum</name>
    <dbReference type="NCBI Taxonomy" id="29581"/>
    <lineage>
        <taxon>Bacteria</taxon>
        <taxon>Pseudomonadati</taxon>
        <taxon>Pseudomonadota</taxon>
        <taxon>Betaproteobacteria</taxon>
        <taxon>Burkholderiales</taxon>
        <taxon>Oxalobacteraceae</taxon>
        <taxon>Janthinobacterium</taxon>
    </lineage>
</organism>
<feature type="signal peptide" evidence="1">
    <location>
        <begin position="1"/>
        <end position="21"/>
    </location>
</feature>
<reference evidence="2 3" key="1">
    <citation type="submission" date="2015-06" db="EMBL/GenBank/DDBJ databases">
        <title>Draft genome sequencing of a biphenyl-degrading bacterium, Janthinobacterium lividum MEG1.</title>
        <authorList>
            <person name="Shimodaira J."/>
            <person name="Hatta T."/>
        </authorList>
    </citation>
    <scope>NUCLEOTIDE SEQUENCE [LARGE SCALE GENOMIC DNA]</scope>
    <source>
        <strain evidence="2 3">MEG1</strain>
    </source>
</reference>
<keyword evidence="1" id="KW-0732">Signal</keyword>
<evidence type="ECO:0000256" key="1">
    <source>
        <dbReference type="SAM" id="SignalP"/>
    </source>
</evidence>
<evidence type="ECO:0000313" key="2">
    <source>
        <dbReference type="EMBL" id="OHV98522.1"/>
    </source>
</evidence>
<dbReference type="AlphaFoldDB" id="A0A1S1UDM3"/>
<dbReference type="Proteomes" id="UP000179840">
    <property type="component" value="Unassembled WGS sequence"/>
</dbReference>
<comment type="caution">
    <text evidence="2">The sequence shown here is derived from an EMBL/GenBank/DDBJ whole genome shotgun (WGS) entry which is preliminary data.</text>
</comment>
<dbReference type="InterPro" id="IPR046525">
    <property type="entry name" value="DUF6702"/>
</dbReference>
<proteinExistence type="predicted"/>